<sequence length="145" mass="15160">MTQRHCPNLIFPSAPESALSVANSSTLVAPIPPLKAPEDGGPRLWRQPLNGTSTQTDATLLAPPPGHGHEGVTFSHSTQPGNLPHSPPDGHEGKPALGHMPTHKLGPRNTRGIHKHCHVPLGHRDTIAMGKSTATATLSCRGSAS</sequence>
<reference evidence="2" key="1">
    <citation type="submission" date="2017-07" db="EMBL/GenBank/DDBJ databases">
        <title>Taro Niue Genome Assembly and Annotation.</title>
        <authorList>
            <person name="Atibalentja N."/>
            <person name="Keating K."/>
            <person name="Fields C.J."/>
        </authorList>
    </citation>
    <scope>NUCLEOTIDE SEQUENCE</scope>
    <source>
        <strain evidence="2">Niue_2</strain>
        <tissue evidence="2">Leaf</tissue>
    </source>
</reference>
<evidence type="ECO:0000313" key="2">
    <source>
        <dbReference type="EMBL" id="MQM10662.1"/>
    </source>
</evidence>
<comment type="caution">
    <text evidence="2">The sequence shown here is derived from an EMBL/GenBank/DDBJ whole genome shotgun (WGS) entry which is preliminary data.</text>
</comment>
<feature type="region of interest" description="Disordered" evidence="1">
    <location>
        <begin position="33"/>
        <end position="99"/>
    </location>
</feature>
<dbReference type="AlphaFoldDB" id="A0A843WJR1"/>
<feature type="compositionally biased region" description="Polar residues" evidence="1">
    <location>
        <begin position="49"/>
        <end position="58"/>
    </location>
</feature>
<protein>
    <submittedName>
        <fullName evidence="2">Uncharacterized protein</fullName>
    </submittedName>
</protein>
<evidence type="ECO:0000256" key="1">
    <source>
        <dbReference type="SAM" id="MobiDB-lite"/>
    </source>
</evidence>
<accession>A0A843WJR1</accession>
<name>A0A843WJR1_COLES</name>
<evidence type="ECO:0000313" key="3">
    <source>
        <dbReference type="Proteomes" id="UP000652761"/>
    </source>
</evidence>
<organism evidence="2 3">
    <name type="scientific">Colocasia esculenta</name>
    <name type="common">Wild taro</name>
    <name type="synonym">Arum esculentum</name>
    <dbReference type="NCBI Taxonomy" id="4460"/>
    <lineage>
        <taxon>Eukaryota</taxon>
        <taxon>Viridiplantae</taxon>
        <taxon>Streptophyta</taxon>
        <taxon>Embryophyta</taxon>
        <taxon>Tracheophyta</taxon>
        <taxon>Spermatophyta</taxon>
        <taxon>Magnoliopsida</taxon>
        <taxon>Liliopsida</taxon>
        <taxon>Araceae</taxon>
        <taxon>Aroideae</taxon>
        <taxon>Colocasieae</taxon>
        <taxon>Colocasia</taxon>
    </lineage>
</organism>
<dbReference type="Proteomes" id="UP000652761">
    <property type="component" value="Unassembled WGS sequence"/>
</dbReference>
<proteinExistence type="predicted"/>
<keyword evidence="3" id="KW-1185">Reference proteome</keyword>
<gene>
    <name evidence="2" type="ORF">Taro_043559</name>
</gene>
<dbReference type="EMBL" id="NMUH01004738">
    <property type="protein sequence ID" value="MQM10662.1"/>
    <property type="molecule type" value="Genomic_DNA"/>
</dbReference>